<comment type="caution">
    <text evidence="1">The sequence shown here is derived from an EMBL/GenBank/DDBJ whole genome shotgun (WGS) entry which is preliminary data.</text>
</comment>
<dbReference type="Proteomes" id="UP000540506">
    <property type="component" value="Unassembled WGS sequence"/>
</dbReference>
<keyword evidence="2" id="KW-1185">Reference proteome</keyword>
<proteinExistence type="predicted"/>
<evidence type="ECO:0000313" key="1">
    <source>
        <dbReference type="EMBL" id="MBB4928561.1"/>
    </source>
</evidence>
<organism evidence="1 2">
    <name type="scientific">Kitasatospora kifunensis</name>
    <name type="common">Streptomyces kifunensis</name>
    <dbReference type="NCBI Taxonomy" id="58351"/>
    <lineage>
        <taxon>Bacteria</taxon>
        <taxon>Bacillati</taxon>
        <taxon>Actinomycetota</taxon>
        <taxon>Actinomycetes</taxon>
        <taxon>Kitasatosporales</taxon>
        <taxon>Streptomycetaceae</taxon>
        <taxon>Kitasatospora</taxon>
    </lineage>
</organism>
<evidence type="ECO:0000313" key="2">
    <source>
        <dbReference type="Proteomes" id="UP000540506"/>
    </source>
</evidence>
<accession>A0A7W7VZH4</accession>
<protein>
    <submittedName>
        <fullName evidence="1">Uncharacterized protein</fullName>
    </submittedName>
</protein>
<dbReference type="EMBL" id="JACHJV010000003">
    <property type="protein sequence ID" value="MBB4928561.1"/>
    <property type="molecule type" value="Genomic_DNA"/>
</dbReference>
<dbReference type="AlphaFoldDB" id="A0A7W7VZH4"/>
<gene>
    <name evidence="1" type="ORF">FHR34_007658</name>
</gene>
<sequence length="42" mass="4652">MVWIARSPKDGSRSGRRVEAIEDLICRSAIVEPLKEGLAEGR</sequence>
<reference evidence="1 2" key="1">
    <citation type="submission" date="2020-08" db="EMBL/GenBank/DDBJ databases">
        <title>Sequencing the genomes of 1000 actinobacteria strains.</title>
        <authorList>
            <person name="Klenk H.-P."/>
        </authorList>
    </citation>
    <scope>NUCLEOTIDE SEQUENCE [LARGE SCALE GENOMIC DNA]</scope>
    <source>
        <strain evidence="1 2">DSM 41654</strain>
    </source>
</reference>
<dbReference type="RefSeq" id="WP_281404232.1">
    <property type="nucleotide sequence ID" value="NZ_JACHJV010000003.1"/>
</dbReference>
<name>A0A7W7VZH4_KITKI</name>